<dbReference type="Proteomes" id="UP001244623">
    <property type="component" value="Unassembled WGS sequence"/>
</dbReference>
<protein>
    <recommendedName>
        <fullName evidence="3">Sce7725 family protein</fullName>
    </recommendedName>
</protein>
<dbReference type="InterPro" id="IPR047727">
    <property type="entry name" value="Sce7725-like"/>
</dbReference>
<comment type="caution">
    <text evidence="1">The sequence shown here is derived from an EMBL/GenBank/DDBJ whole genome shotgun (WGS) entry which is preliminary data.</text>
</comment>
<reference evidence="1 2" key="1">
    <citation type="submission" date="2023-07" db="EMBL/GenBank/DDBJ databases">
        <title>Sorghum-associated microbial communities from plants grown in Nebraska, USA.</title>
        <authorList>
            <person name="Schachtman D."/>
        </authorList>
    </citation>
    <scope>NUCLEOTIDE SEQUENCE [LARGE SCALE GENOMIC DNA]</scope>
    <source>
        <strain evidence="1 2">CC49</strain>
    </source>
</reference>
<keyword evidence="2" id="KW-1185">Reference proteome</keyword>
<proteinExistence type="predicted"/>
<accession>A0ABT9TAT5</accession>
<organism evidence="1 2">
    <name type="scientific">[Curtobacterium] plantarum</name>
    <dbReference type="NCBI Taxonomy" id="221276"/>
    <lineage>
        <taxon>Bacteria</taxon>
        <taxon>Pseudomonadati</taxon>
        <taxon>Pseudomonadota</taxon>
        <taxon>Gammaproteobacteria</taxon>
        <taxon>Enterobacterales</taxon>
        <taxon>Erwiniaceae</taxon>
        <taxon>Pantoea</taxon>
    </lineage>
</organism>
<dbReference type="EMBL" id="JAUSSJ010000004">
    <property type="protein sequence ID" value="MDQ0020562.1"/>
    <property type="molecule type" value="Genomic_DNA"/>
</dbReference>
<gene>
    <name evidence="1" type="ORF">J2X94_002726</name>
</gene>
<name>A0ABT9TAT5_9GAMM</name>
<dbReference type="NCBIfam" id="NF033831">
    <property type="entry name" value="sce7725_fam"/>
    <property type="match status" value="1"/>
</dbReference>
<dbReference type="RefSeq" id="WP_307618434.1">
    <property type="nucleotide sequence ID" value="NZ_JAUSSJ010000004.1"/>
</dbReference>
<evidence type="ECO:0000313" key="2">
    <source>
        <dbReference type="Proteomes" id="UP001244623"/>
    </source>
</evidence>
<evidence type="ECO:0008006" key="3">
    <source>
        <dbReference type="Google" id="ProtNLM"/>
    </source>
</evidence>
<evidence type="ECO:0000313" key="1">
    <source>
        <dbReference type="EMBL" id="MDQ0020562.1"/>
    </source>
</evidence>
<sequence>MYSPYLYARGTELLSLRELSTANINTLGLLPVLEPVNSNANDLVRCLTQWNDDVVLILNPYQNNFSGGHNVAQFNQSLSSLVSSKNNIIVGCLVRPGINTQALINWISSNSNKRIALIYENPTLTDQDIQLLGRDTRVSYHIILDNSLPQHQYTYVPSNKMILIVDNFRKLARNADYNGPEFFSNQHHYVGRNYLGYGDYTITGKVLDLGGGQPSAVASHLIFKEFSDNSIWIRHFVSSNTQRGGADIATMFLDVADQIRAFVPAHLNQFGSNIGLNNYYRCSQIRHSPGLAKNKQYQITHHISFMLDIINGRI</sequence>